<name>A0A840TWN1_9BACT</name>
<accession>A0A840TWN1</accession>
<reference evidence="1 2" key="1">
    <citation type="submission" date="2020-08" db="EMBL/GenBank/DDBJ databases">
        <title>Genomic Encyclopedia of Type Strains, Phase IV (KMG-IV): sequencing the most valuable type-strain genomes for metagenomic binning, comparative biology and taxonomic classification.</title>
        <authorList>
            <person name="Goeker M."/>
        </authorList>
    </citation>
    <scope>NUCLEOTIDE SEQUENCE [LARGE SCALE GENOMIC DNA]</scope>
    <source>
        <strain evidence="1 2">DSM 105074</strain>
    </source>
</reference>
<organism evidence="1 2">
    <name type="scientific">Rhabdobacter roseus</name>
    <dbReference type="NCBI Taxonomy" id="1655419"/>
    <lineage>
        <taxon>Bacteria</taxon>
        <taxon>Pseudomonadati</taxon>
        <taxon>Bacteroidota</taxon>
        <taxon>Cytophagia</taxon>
        <taxon>Cytophagales</taxon>
        <taxon>Cytophagaceae</taxon>
        <taxon>Rhabdobacter</taxon>
    </lineage>
</organism>
<gene>
    <name evidence="1" type="ORF">HNQ92_004157</name>
</gene>
<evidence type="ECO:0000313" key="2">
    <source>
        <dbReference type="Proteomes" id="UP000557307"/>
    </source>
</evidence>
<keyword evidence="2" id="KW-1185">Reference proteome</keyword>
<dbReference type="EMBL" id="JACHGF010000007">
    <property type="protein sequence ID" value="MBB5285997.1"/>
    <property type="molecule type" value="Genomic_DNA"/>
</dbReference>
<protein>
    <submittedName>
        <fullName evidence="1">Uncharacterized protein</fullName>
    </submittedName>
</protein>
<proteinExistence type="predicted"/>
<dbReference type="AlphaFoldDB" id="A0A840TWN1"/>
<sequence length="40" mass="4619">MAKDTYIFEMNHHPRGRFSRLGYFTTLRVGRPKDAPHGGT</sequence>
<comment type="caution">
    <text evidence="1">The sequence shown here is derived from an EMBL/GenBank/DDBJ whole genome shotgun (WGS) entry which is preliminary data.</text>
</comment>
<dbReference type="RefSeq" id="WP_281380770.1">
    <property type="nucleotide sequence ID" value="NZ_JACHGF010000007.1"/>
</dbReference>
<evidence type="ECO:0000313" key="1">
    <source>
        <dbReference type="EMBL" id="MBB5285997.1"/>
    </source>
</evidence>
<dbReference type="Proteomes" id="UP000557307">
    <property type="component" value="Unassembled WGS sequence"/>
</dbReference>